<name>A0ABD1XRU5_9MARC</name>
<evidence type="ECO:0000313" key="3">
    <source>
        <dbReference type="EMBL" id="KAL2611674.1"/>
    </source>
</evidence>
<evidence type="ECO:0000313" key="4">
    <source>
        <dbReference type="Proteomes" id="UP001605036"/>
    </source>
</evidence>
<dbReference type="EMBL" id="JBHFFA010000007">
    <property type="protein sequence ID" value="KAL2611674.1"/>
    <property type="molecule type" value="Genomic_DNA"/>
</dbReference>
<protein>
    <recommendedName>
        <fullName evidence="2">EthD domain-containing protein</fullName>
    </recommendedName>
</protein>
<evidence type="ECO:0000259" key="2">
    <source>
        <dbReference type="Pfam" id="PF07110"/>
    </source>
</evidence>
<gene>
    <name evidence="3" type="ORF">R1flu_023366</name>
</gene>
<dbReference type="InterPro" id="IPR009799">
    <property type="entry name" value="EthD_dom"/>
</dbReference>
<dbReference type="NCBIfam" id="TIGR02118">
    <property type="entry name" value="EthD family reductase"/>
    <property type="match status" value="1"/>
</dbReference>
<organism evidence="3 4">
    <name type="scientific">Riccia fluitans</name>
    <dbReference type="NCBI Taxonomy" id="41844"/>
    <lineage>
        <taxon>Eukaryota</taxon>
        <taxon>Viridiplantae</taxon>
        <taxon>Streptophyta</taxon>
        <taxon>Embryophyta</taxon>
        <taxon>Marchantiophyta</taxon>
        <taxon>Marchantiopsida</taxon>
        <taxon>Marchantiidae</taxon>
        <taxon>Marchantiales</taxon>
        <taxon>Ricciaceae</taxon>
        <taxon>Riccia</taxon>
    </lineage>
</organism>
<dbReference type="Proteomes" id="UP001605036">
    <property type="component" value="Unassembled WGS sequence"/>
</dbReference>
<proteinExistence type="inferred from homology"/>
<dbReference type="AlphaFoldDB" id="A0ABD1XRU5"/>
<dbReference type="Gene3D" id="3.30.70.100">
    <property type="match status" value="1"/>
</dbReference>
<reference evidence="3 4" key="1">
    <citation type="submission" date="2024-09" db="EMBL/GenBank/DDBJ databases">
        <title>Chromosome-scale assembly of Riccia fluitans.</title>
        <authorList>
            <person name="Paukszto L."/>
            <person name="Sawicki J."/>
            <person name="Karawczyk K."/>
            <person name="Piernik-Szablinska J."/>
            <person name="Szczecinska M."/>
            <person name="Mazdziarz M."/>
        </authorList>
    </citation>
    <scope>NUCLEOTIDE SEQUENCE [LARGE SCALE GENOMIC DNA]</scope>
    <source>
        <strain evidence="3">Rf_01</strain>
        <tissue evidence="3">Aerial parts of the thallus</tissue>
    </source>
</reference>
<dbReference type="SUPFAM" id="SSF54909">
    <property type="entry name" value="Dimeric alpha+beta barrel"/>
    <property type="match status" value="1"/>
</dbReference>
<accession>A0ABD1XRU5</accession>
<sequence length="139" mass="16401">MSPKRSQLVKLVVMVKRKKGMSFEEFDKYWTEKHGPLLCSLPIFKEKTIKYNQMHLDVSKMREYGTENGFPIFKDFDGMLEVYARSYQDFEAVFASDDYKNIIIPDEEKFTDREGIRMFFVQDEVHFDINDPSDSSTPA</sequence>
<dbReference type="Pfam" id="PF07110">
    <property type="entry name" value="EthD"/>
    <property type="match status" value="1"/>
</dbReference>
<comment type="similarity">
    <text evidence="1">Belongs to the tpcK family.</text>
</comment>
<keyword evidence="4" id="KW-1185">Reference proteome</keyword>
<comment type="caution">
    <text evidence="3">The sequence shown here is derived from an EMBL/GenBank/DDBJ whole genome shotgun (WGS) entry which is preliminary data.</text>
</comment>
<dbReference type="InterPro" id="IPR011008">
    <property type="entry name" value="Dimeric_a/b-barrel"/>
</dbReference>
<feature type="domain" description="EthD" evidence="2">
    <location>
        <begin position="18"/>
        <end position="113"/>
    </location>
</feature>
<evidence type="ECO:0000256" key="1">
    <source>
        <dbReference type="ARBA" id="ARBA00005986"/>
    </source>
</evidence>